<dbReference type="EMBL" id="BAABME010028141">
    <property type="protein sequence ID" value="GAA0176751.1"/>
    <property type="molecule type" value="Genomic_DNA"/>
</dbReference>
<evidence type="ECO:0000313" key="2">
    <source>
        <dbReference type="Proteomes" id="UP001454036"/>
    </source>
</evidence>
<reference evidence="1 2" key="1">
    <citation type="submission" date="2024-01" db="EMBL/GenBank/DDBJ databases">
        <title>The complete chloroplast genome sequence of Lithospermum erythrorhizon: insights into the phylogenetic relationship among Boraginaceae species and the maternal lineages of purple gromwells.</title>
        <authorList>
            <person name="Okada T."/>
            <person name="Watanabe K."/>
        </authorList>
    </citation>
    <scope>NUCLEOTIDE SEQUENCE [LARGE SCALE GENOMIC DNA]</scope>
</reference>
<accession>A0AAV3RL72</accession>
<organism evidence="1 2">
    <name type="scientific">Lithospermum erythrorhizon</name>
    <name type="common">Purple gromwell</name>
    <name type="synonym">Lithospermum officinale var. erythrorhizon</name>
    <dbReference type="NCBI Taxonomy" id="34254"/>
    <lineage>
        <taxon>Eukaryota</taxon>
        <taxon>Viridiplantae</taxon>
        <taxon>Streptophyta</taxon>
        <taxon>Embryophyta</taxon>
        <taxon>Tracheophyta</taxon>
        <taxon>Spermatophyta</taxon>
        <taxon>Magnoliopsida</taxon>
        <taxon>eudicotyledons</taxon>
        <taxon>Gunneridae</taxon>
        <taxon>Pentapetalae</taxon>
        <taxon>asterids</taxon>
        <taxon>lamiids</taxon>
        <taxon>Boraginales</taxon>
        <taxon>Boraginaceae</taxon>
        <taxon>Boraginoideae</taxon>
        <taxon>Lithospermeae</taxon>
        <taxon>Lithospermum</taxon>
    </lineage>
</organism>
<evidence type="ECO:0000313" key="1">
    <source>
        <dbReference type="EMBL" id="GAA0176751.1"/>
    </source>
</evidence>
<dbReference type="AlphaFoldDB" id="A0AAV3RL72"/>
<evidence type="ECO:0008006" key="3">
    <source>
        <dbReference type="Google" id="ProtNLM"/>
    </source>
</evidence>
<keyword evidence="2" id="KW-1185">Reference proteome</keyword>
<name>A0AAV3RL72_LITER</name>
<dbReference type="PANTHER" id="PTHR33116">
    <property type="entry name" value="REVERSE TRANSCRIPTASE ZINC-BINDING DOMAIN-CONTAINING PROTEIN-RELATED-RELATED"/>
    <property type="match status" value="1"/>
</dbReference>
<gene>
    <name evidence="1" type="ORF">LIER_42110</name>
</gene>
<comment type="caution">
    <text evidence="1">The sequence shown here is derived from an EMBL/GenBank/DDBJ whole genome shotgun (WGS) entry which is preliminary data.</text>
</comment>
<protein>
    <recommendedName>
        <fullName evidence="3">Reverse transcriptase</fullName>
    </recommendedName>
</protein>
<sequence length="304" mass="34576">MFTDDTLLLSKASIEEANTIKRILNLYEQWSGQCVSVQKSTIFFSSNVDAQIRGIITRILGMPEVPTHGKNMGLSTSIGASKKEVFKSVMDRIRTKVDTWKPRLLSRKQIKRFSLHQCYSQSPTLHAVLQTTYSTKDEGGLGFRKAQDFNNALLCKKAWRLLTDPSSTLALTYKTRYFPNGSFLSAELGTKPGNTWRILLSVCELVNKGTKWDLGNGKSINVWKKRWVNHTHSNMLITPCDADFKDLMVSNLIDEVIVVWKVDLSSIHNRLATTDNLIKRHVQILDVCQICESMLKNIMHVFHN</sequence>
<proteinExistence type="predicted"/>
<dbReference type="Proteomes" id="UP001454036">
    <property type="component" value="Unassembled WGS sequence"/>
</dbReference>
<dbReference type="PANTHER" id="PTHR33116:SF86">
    <property type="entry name" value="REVERSE TRANSCRIPTASE DOMAIN-CONTAINING PROTEIN"/>
    <property type="match status" value="1"/>
</dbReference>